<feature type="transmembrane region" description="Helical" evidence="2">
    <location>
        <begin position="105"/>
        <end position="123"/>
    </location>
</feature>
<feature type="transmembrane region" description="Helical" evidence="2">
    <location>
        <begin position="49"/>
        <end position="68"/>
    </location>
</feature>
<evidence type="ECO:0000313" key="5">
    <source>
        <dbReference type="Proteomes" id="UP000887568"/>
    </source>
</evidence>
<dbReference type="GO" id="GO:0016020">
    <property type="term" value="C:membrane"/>
    <property type="evidence" value="ECO:0007669"/>
    <property type="project" value="UniProtKB-SubCell"/>
</dbReference>
<dbReference type="InterPro" id="IPR011701">
    <property type="entry name" value="MFS"/>
</dbReference>
<keyword evidence="5" id="KW-1185">Reference proteome</keyword>
<dbReference type="PANTHER" id="PTHR11360:SF303">
    <property type="entry name" value="MAJOR FACILITATOR SUPERFAMILY (MFS) PROFILE DOMAIN-CONTAINING PROTEIN"/>
    <property type="match status" value="1"/>
</dbReference>
<feature type="transmembrane region" description="Helical" evidence="2">
    <location>
        <begin position="344"/>
        <end position="361"/>
    </location>
</feature>
<feature type="transmembrane region" description="Helical" evidence="2">
    <location>
        <begin position="168"/>
        <end position="187"/>
    </location>
</feature>
<keyword evidence="2" id="KW-0472">Membrane</keyword>
<feature type="transmembrane region" description="Helical" evidence="2">
    <location>
        <begin position="283"/>
        <end position="305"/>
    </location>
</feature>
<keyword evidence="2" id="KW-0812">Transmembrane</keyword>
<feature type="transmembrane region" description="Helical" evidence="2">
    <location>
        <begin position="242"/>
        <end position="261"/>
    </location>
</feature>
<dbReference type="AlphaFoldDB" id="A0A913ZA34"/>
<dbReference type="InterPro" id="IPR036259">
    <property type="entry name" value="MFS_trans_sf"/>
</dbReference>
<evidence type="ECO:0000259" key="3">
    <source>
        <dbReference type="PROSITE" id="PS50850"/>
    </source>
</evidence>
<feature type="transmembrane region" description="Helical" evidence="2">
    <location>
        <begin position="317"/>
        <end position="338"/>
    </location>
</feature>
<dbReference type="SUPFAM" id="SSF103473">
    <property type="entry name" value="MFS general substrate transporter"/>
    <property type="match status" value="1"/>
</dbReference>
<dbReference type="OrthoDB" id="6499973at2759"/>
<dbReference type="GeneID" id="119721968"/>
<evidence type="ECO:0000256" key="2">
    <source>
        <dbReference type="SAM" id="Phobius"/>
    </source>
</evidence>
<proteinExistence type="predicted"/>
<feature type="transmembrane region" description="Helical" evidence="2">
    <location>
        <begin position="404"/>
        <end position="422"/>
    </location>
</feature>
<keyword evidence="2" id="KW-1133">Transmembrane helix</keyword>
<evidence type="ECO:0000256" key="1">
    <source>
        <dbReference type="ARBA" id="ARBA00004141"/>
    </source>
</evidence>
<dbReference type="PANTHER" id="PTHR11360">
    <property type="entry name" value="MONOCARBOXYLATE TRANSPORTER"/>
    <property type="match status" value="1"/>
</dbReference>
<evidence type="ECO:0000313" key="4">
    <source>
        <dbReference type="EnsemblMetazoa" id="XP_038047861.1"/>
    </source>
</evidence>
<reference evidence="4" key="1">
    <citation type="submission" date="2022-11" db="UniProtKB">
        <authorList>
            <consortium name="EnsemblMetazoa"/>
        </authorList>
    </citation>
    <scope>IDENTIFICATION</scope>
</reference>
<feature type="transmembrane region" description="Helical" evidence="2">
    <location>
        <begin position="12"/>
        <end position="29"/>
    </location>
</feature>
<dbReference type="Gene3D" id="1.20.1250.20">
    <property type="entry name" value="MFS general substrate transporter like domains"/>
    <property type="match status" value="1"/>
</dbReference>
<sequence>MSQGKAEFSGPGWVAVLCLHVNCILWAGILKALGVMLPTLVEQFATETWVIGWMVAIINGAINIVGPFSGPVNSLFGTRYVVMVSGILIGTSLIVASLTTSVVQMTVTLTLGVSCLSCSSVLMRAAVARCFPINYGTATGLAMSGFPVGTLLIAPLTQLLLDTYGWRAAMMLLGAMSLHLSACGALFRQRSRGSEKSNQYETLREDDDLDDSSPNNIAKEKSRLRAFKDALTAQTEHFGFSVFLKFSFWIATLLEVCIRFVSDQWLVYFVPQAEAKGFSPQEAVTFVTAAGIGNIVFKLVLGVVVDRGLLKLRPAMAAVIVMSCVSFVIVPWVTSYWMTLTNAVVFYGSCGAIGSLIDIFTRELLGVDLLISAFSWMEVISALVSLGFGFYPGWIYDETGSYDLAFVSLGCVWALSLVALLMEQVNARWYKK</sequence>
<dbReference type="GO" id="GO:0008028">
    <property type="term" value="F:monocarboxylic acid transmembrane transporter activity"/>
    <property type="evidence" value="ECO:0007669"/>
    <property type="project" value="TreeGrafter"/>
</dbReference>
<protein>
    <recommendedName>
        <fullName evidence="3">Major facilitator superfamily (MFS) profile domain-containing protein</fullName>
    </recommendedName>
</protein>
<name>A0A913ZA34_PATMI</name>
<dbReference type="Proteomes" id="UP000887568">
    <property type="component" value="Unplaced"/>
</dbReference>
<dbReference type="PROSITE" id="PS50850">
    <property type="entry name" value="MFS"/>
    <property type="match status" value="1"/>
</dbReference>
<organism evidence="4 5">
    <name type="scientific">Patiria miniata</name>
    <name type="common">Bat star</name>
    <name type="synonym">Asterina miniata</name>
    <dbReference type="NCBI Taxonomy" id="46514"/>
    <lineage>
        <taxon>Eukaryota</taxon>
        <taxon>Metazoa</taxon>
        <taxon>Echinodermata</taxon>
        <taxon>Eleutherozoa</taxon>
        <taxon>Asterozoa</taxon>
        <taxon>Asteroidea</taxon>
        <taxon>Valvatacea</taxon>
        <taxon>Valvatida</taxon>
        <taxon>Asterinidae</taxon>
        <taxon>Patiria</taxon>
    </lineage>
</organism>
<feature type="transmembrane region" description="Helical" evidence="2">
    <location>
        <begin position="373"/>
        <end position="392"/>
    </location>
</feature>
<feature type="transmembrane region" description="Helical" evidence="2">
    <location>
        <begin position="80"/>
        <end position="99"/>
    </location>
</feature>
<dbReference type="RefSeq" id="XP_038047861.1">
    <property type="nucleotide sequence ID" value="XM_038191933.1"/>
</dbReference>
<comment type="subcellular location">
    <subcellularLocation>
        <location evidence="1">Membrane</location>
        <topology evidence="1">Multi-pass membrane protein</topology>
    </subcellularLocation>
</comment>
<dbReference type="EnsemblMetazoa" id="XM_038191933.1">
    <property type="protein sequence ID" value="XP_038047861.1"/>
    <property type="gene ID" value="LOC119721968"/>
</dbReference>
<feature type="transmembrane region" description="Helical" evidence="2">
    <location>
        <begin position="135"/>
        <end position="156"/>
    </location>
</feature>
<accession>A0A913ZA34</accession>
<dbReference type="Pfam" id="PF07690">
    <property type="entry name" value="MFS_1"/>
    <property type="match status" value="1"/>
</dbReference>
<dbReference type="InterPro" id="IPR050327">
    <property type="entry name" value="Proton-linked_MCT"/>
</dbReference>
<feature type="domain" description="Major facilitator superfamily (MFS) profile" evidence="3">
    <location>
        <begin position="1"/>
        <end position="428"/>
    </location>
</feature>
<dbReference type="InterPro" id="IPR020846">
    <property type="entry name" value="MFS_dom"/>
</dbReference>